<reference evidence="2" key="1">
    <citation type="submission" date="2018-09" db="EMBL/GenBank/DDBJ databases">
        <authorList>
            <person name="Kim I."/>
        </authorList>
    </citation>
    <scope>NUCLEOTIDE SEQUENCE [LARGE SCALE GENOMIC DNA]</scope>
    <source>
        <strain evidence="2">DD4a</strain>
    </source>
</reference>
<dbReference type="EMBL" id="QXTG01000002">
    <property type="protein sequence ID" value="RIX28059.1"/>
    <property type="molecule type" value="Genomic_DNA"/>
</dbReference>
<evidence type="ECO:0000313" key="2">
    <source>
        <dbReference type="Proteomes" id="UP000265742"/>
    </source>
</evidence>
<dbReference type="RefSeq" id="WP_119482369.1">
    <property type="nucleotide sequence ID" value="NZ_QXTG01000002.1"/>
</dbReference>
<name>A0A3A1TW81_9MICO</name>
<evidence type="ECO:0000313" key="1">
    <source>
        <dbReference type="EMBL" id="RIX28059.1"/>
    </source>
</evidence>
<organism evidence="1 2">
    <name type="scientific">Amnibacterium setariae</name>
    <dbReference type="NCBI Taxonomy" id="2306585"/>
    <lineage>
        <taxon>Bacteria</taxon>
        <taxon>Bacillati</taxon>
        <taxon>Actinomycetota</taxon>
        <taxon>Actinomycetes</taxon>
        <taxon>Micrococcales</taxon>
        <taxon>Microbacteriaceae</taxon>
        <taxon>Amnibacterium</taxon>
    </lineage>
</organism>
<proteinExistence type="predicted"/>
<protein>
    <recommendedName>
        <fullName evidence="3">Asparagine synthase</fullName>
    </recommendedName>
</protein>
<dbReference type="OrthoDB" id="5118185at2"/>
<dbReference type="Proteomes" id="UP000265742">
    <property type="component" value="Unassembled WGS sequence"/>
</dbReference>
<sequence length="215" mass="24137">MAERIPDDVTGPIRVRRAIEEEADEGLLLAEYATRMRVKNRIIVDTVTAQGSIDPEAWADEVRLVLGGLRLEAEVSARRMEQEGSVARATGGSAVHEHDYRAPDADNLDRRRRVYRLVARRLLSWENDPGQVAALLEAARADAQEEVDAALTRAMTGDPIAQVEDEDRLRERLRLIATVDLPALEAAVRGDAVPIAVPVTPRRRSRWRRLLDRLR</sequence>
<accession>A0A3A1TW81</accession>
<evidence type="ECO:0008006" key="3">
    <source>
        <dbReference type="Google" id="ProtNLM"/>
    </source>
</evidence>
<comment type="caution">
    <text evidence="1">The sequence shown here is derived from an EMBL/GenBank/DDBJ whole genome shotgun (WGS) entry which is preliminary data.</text>
</comment>
<dbReference type="AlphaFoldDB" id="A0A3A1TW81"/>
<gene>
    <name evidence="1" type="ORF">D1781_11235</name>
</gene>
<keyword evidence="2" id="KW-1185">Reference proteome</keyword>